<accession>A0A427XFC2</accession>
<reference evidence="2 3" key="1">
    <citation type="submission" date="2018-11" db="EMBL/GenBank/DDBJ databases">
        <title>Genome sequence of Apiotrichum porosum DSM 27194.</title>
        <authorList>
            <person name="Aliyu H."/>
            <person name="Gorte O."/>
            <person name="Ochsenreither K."/>
        </authorList>
    </citation>
    <scope>NUCLEOTIDE SEQUENCE [LARGE SCALE GENOMIC DNA]</scope>
    <source>
        <strain evidence="2 3">DSM 27194</strain>
    </source>
</reference>
<comment type="caution">
    <text evidence="2">The sequence shown here is derived from an EMBL/GenBank/DDBJ whole genome shotgun (WGS) entry which is preliminary data.</text>
</comment>
<dbReference type="Proteomes" id="UP000279236">
    <property type="component" value="Unassembled WGS sequence"/>
</dbReference>
<dbReference type="InterPro" id="IPR036249">
    <property type="entry name" value="Thioredoxin-like_sf"/>
</dbReference>
<evidence type="ECO:0000313" key="2">
    <source>
        <dbReference type="EMBL" id="RSH77457.1"/>
    </source>
</evidence>
<organism evidence="2 3">
    <name type="scientific">Apiotrichum porosum</name>
    <dbReference type="NCBI Taxonomy" id="105984"/>
    <lineage>
        <taxon>Eukaryota</taxon>
        <taxon>Fungi</taxon>
        <taxon>Dikarya</taxon>
        <taxon>Basidiomycota</taxon>
        <taxon>Agaricomycotina</taxon>
        <taxon>Tremellomycetes</taxon>
        <taxon>Trichosporonales</taxon>
        <taxon>Trichosporonaceae</taxon>
        <taxon>Apiotrichum</taxon>
    </lineage>
</organism>
<feature type="domain" description="DSBA-like thioredoxin" evidence="1">
    <location>
        <begin position="9"/>
        <end position="215"/>
    </location>
</feature>
<protein>
    <recommendedName>
        <fullName evidence="1">DSBA-like thioredoxin domain-containing protein</fullName>
    </recommendedName>
</protein>
<dbReference type="RefSeq" id="XP_028472604.1">
    <property type="nucleotide sequence ID" value="XM_028619108.1"/>
</dbReference>
<gene>
    <name evidence="2" type="ORF">EHS24_003429</name>
</gene>
<evidence type="ECO:0000259" key="1">
    <source>
        <dbReference type="Pfam" id="PF01323"/>
    </source>
</evidence>
<dbReference type="Pfam" id="PF01323">
    <property type="entry name" value="DSBA"/>
    <property type="match status" value="1"/>
</dbReference>
<dbReference type="GeneID" id="39587972"/>
<dbReference type="Gene3D" id="3.40.30.10">
    <property type="entry name" value="Glutaredoxin"/>
    <property type="match status" value="1"/>
</dbReference>
<evidence type="ECO:0000313" key="3">
    <source>
        <dbReference type="Proteomes" id="UP000279236"/>
    </source>
</evidence>
<proteinExistence type="predicted"/>
<dbReference type="PANTHER" id="PTHR13887:SF41">
    <property type="entry name" value="THIOREDOXIN SUPERFAMILY PROTEIN"/>
    <property type="match status" value="1"/>
</dbReference>
<sequence>MSAALRIKVNVTSDPVCPFCLLGIRQFQLALHKWQEANHGTPVETVITLLPYQLQPQMDDQPFPRNDWGEKRRGKEGWQQVLTSLKQQYAEVGLDYHMNAMVSGTRTAHRLTQYALDKKGPSANFAVGMDIMRGYHIDGIAPSDRNLLAGIAVKNGLFAKASDAVAWLNGLEEDAEVQKLEDKGVAEGIRGVPHFVFQDKYATSGAQGVDAFYQIIDQVVQKSK</sequence>
<dbReference type="GO" id="GO:0016491">
    <property type="term" value="F:oxidoreductase activity"/>
    <property type="evidence" value="ECO:0007669"/>
    <property type="project" value="InterPro"/>
</dbReference>
<dbReference type="EMBL" id="RSCE01000016">
    <property type="protein sequence ID" value="RSH77457.1"/>
    <property type="molecule type" value="Genomic_DNA"/>
</dbReference>
<name>A0A427XFC2_9TREE</name>
<dbReference type="InterPro" id="IPR001853">
    <property type="entry name" value="DSBA-like_thioredoxin_dom"/>
</dbReference>
<dbReference type="SUPFAM" id="SSF52833">
    <property type="entry name" value="Thioredoxin-like"/>
    <property type="match status" value="1"/>
</dbReference>
<keyword evidence="3" id="KW-1185">Reference proteome</keyword>
<dbReference type="PANTHER" id="PTHR13887">
    <property type="entry name" value="GLUTATHIONE S-TRANSFERASE KAPPA"/>
    <property type="match status" value="1"/>
</dbReference>
<dbReference type="OrthoDB" id="1930760at2759"/>
<dbReference type="AlphaFoldDB" id="A0A427XFC2"/>